<evidence type="ECO:0000256" key="17">
    <source>
        <dbReference type="ARBA" id="ARBA00065356"/>
    </source>
</evidence>
<gene>
    <name evidence="22" type="primary">PTPN13</name>
</gene>
<comment type="subunit">
    <text evidence="17">Interacts (via the first PDZ domain) with PLEKHA1 and PLEKHA2. Interacts (via the second PDZ domain) with TNFRSF6 (Fas receptor) (via C-terminus). Interacts (via the second PDZ domain) with TRIP6 (via the third LIM domain and C-terminus). Interacts (via the third PDZ domain) with NGFR (via C-terminal SVP motif) and PKN2 (via C-terminus). Interacts (via the second or fourth PDZ domains) with PDLIM4 (via C-terminus only or via combined C-terminus and LIM domain, but not LIM domain only). Found in a complex with PDLIM4 and TRIP6. Interacts with PDLIM4; this interaction results in dephosphorylation of SRC 'Tyr-419' by this protein leading to its inactivation. Interacts with BRD7. Interacts with RAPGEF6. Interacts with ARHGAP29. Interacts with PIK3R2; dephosphorylates PIK3R2. Interacts with FBXL2. Interacts (via the FERM domain) with ENTR1. Found in a complex with ENTR1, PTPN13 and GIT1.</text>
</comment>
<dbReference type="FunFam" id="3.10.20.90:FF:000082">
    <property type="entry name" value="Tyrosine-protein phosphatase non-receptor type 13"/>
    <property type="match status" value="1"/>
</dbReference>
<dbReference type="FunFam" id="1.10.510.10:FF:000242">
    <property type="entry name" value="Tyrosine-protein phosphatase non-receptor type 13"/>
    <property type="match status" value="1"/>
</dbReference>
<evidence type="ECO:0000256" key="5">
    <source>
        <dbReference type="ARBA" id="ARBA00013064"/>
    </source>
</evidence>
<reference evidence="22" key="3">
    <citation type="submission" date="2025-09" db="UniProtKB">
        <authorList>
            <consortium name="Ensembl"/>
        </authorList>
    </citation>
    <scope>IDENTIFICATION</scope>
</reference>
<dbReference type="PANTHER" id="PTHR46900:SF1">
    <property type="entry name" value="TYROSINE-PROTEIN PHOSPHATASE NON-RECEPTOR TYPE 13"/>
    <property type="match status" value="1"/>
</dbReference>
<protein>
    <recommendedName>
        <fullName evidence="18 19">Tyrosine-protein phosphatase non-receptor type 13</fullName>
        <ecNumber evidence="5 19">3.1.3.48</ecNumber>
    </recommendedName>
</protein>
<dbReference type="SMART" id="SM00228">
    <property type="entry name" value="PDZ"/>
    <property type="match status" value="5"/>
</dbReference>
<feature type="region of interest" description="Disordered" evidence="21">
    <location>
        <begin position="1994"/>
        <end position="2014"/>
    </location>
</feature>
<dbReference type="Pfam" id="PF00373">
    <property type="entry name" value="FERM_M"/>
    <property type="match status" value="1"/>
</dbReference>
<evidence type="ECO:0000256" key="11">
    <source>
        <dbReference type="ARBA" id="ARBA00023054"/>
    </source>
</evidence>
<dbReference type="InterPro" id="IPR014352">
    <property type="entry name" value="FERM/acyl-CoA-bd_prot_sf"/>
</dbReference>
<dbReference type="InterPro" id="IPR029021">
    <property type="entry name" value="Prot-tyrosine_phosphatase-like"/>
</dbReference>
<dbReference type="InterPro" id="IPR001478">
    <property type="entry name" value="PDZ"/>
</dbReference>
<keyword evidence="13" id="KW-0539">Nucleus</keyword>
<dbReference type="CDD" id="cd14473">
    <property type="entry name" value="FERM_B-lobe"/>
    <property type="match status" value="1"/>
</dbReference>
<evidence type="ECO:0000256" key="19">
    <source>
        <dbReference type="PIRNR" id="PIRNR000933"/>
    </source>
</evidence>
<keyword evidence="8" id="KW-0677">Repeat</keyword>
<feature type="compositionally biased region" description="Polar residues" evidence="21">
    <location>
        <begin position="1214"/>
        <end position="1232"/>
    </location>
</feature>
<evidence type="ECO:0000256" key="15">
    <source>
        <dbReference type="ARBA" id="ARBA00051722"/>
    </source>
</evidence>
<dbReference type="CDD" id="cd06696">
    <property type="entry name" value="PDZ4_PTPN13-like"/>
    <property type="match status" value="1"/>
</dbReference>
<evidence type="ECO:0000256" key="1">
    <source>
        <dbReference type="ARBA" id="ARBA00004123"/>
    </source>
</evidence>
<comment type="catalytic activity">
    <reaction evidence="15 19">
        <text>O-phospho-L-tyrosyl-[protein] + H2O = L-tyrosyl-[protein] + phosphate</text>
        <dbReference type="Rhea" id="RHEA:10684"/>
        <dbReference type="Rhea" id="RHEA-COMP:10136"/>
        <dbReference type="Rhea" id="RHEA-COMP:20101"/>
        <dbReference type="ChEBI" id="CHEBI:15377"/>
        <dbReference type="ChEBI" id="CHEBI:43474"/>
        <dbReference type="ChEBI" id="CHEBI:46858"/>
        <dbReference type="ChEBI" id="CHEBI:61978"/>
        <dbReference type="EC" id="3.1.3.48"/>
    </reaction>
</comment>
<dbReference type="GO" id="GO:0005856">
    <property type="term" value="C:cytoskeleton"/>
    <property type="evidence" value="ECO:0007669"/>
    <property type="project" value="UniProtKB-SubCell"/>
</dbReference>
<evidence type="ECO:0000313" key="22">
    <source>
        <dbReference type="Ensembl" id="ENSCMUP00000033520.1"/>
    </source>
</evidence>
<dbReference type="SUPFAM" id="SSF54236">
    <property type="entry name" value="Ubiquitin-like"/>
    <property type="match status" value="1"/>
</dbReference>
<dbReference type="Ensembl" id="ENSCMUT00000035482.1">
    <property type="protein sequence ID" value="ENSCMUP00000033520.1"/>
    <property type="gene ID" value="ENSCMUG00000014309.2"/>
</dbReference>
<reference evidence="22" key="2">
    <citation type="submission" date="2025-08" db="UniProtKB">
        <authorList>
            <consortium name="Ensembl"/>
        </authorList>
    </citation>
    <scope>IDENTIFICATION</scope>
</reference>
<dbReference type="Gene3D" id="3.90.190.10">
    <property type="entry name" value="Protein tyrosine phosphatase superfamily"/>
    <property type="match status" value="1"/>
</dbReference>
<dbReference type="Pfam" id="PF00102">
    <property type="entry name" value="Y_phosphatase"/>
    <property type="match status" value="1"/>
</dbReference>
<dbReference type="Gene3D" id="2.30.29.30">
    <property type="entry name" value="Pleckstrin-homology domain (PH domain)/Phosphotyrosine-binding domain (PTB)"/>
    <property type="match status" value="1"/>
</dbReference>
<dbReference type="SUPFAM" id="SSF47031">
    <property type="entry name" value="Second domain of FERM"/>
    <property type="match status" value="1"/>
</dbReference>
<dbReference type="PRINTS" id="PR00935">
    <property type="entry name" value="BAND41"/>
</dbReference>
<dbReference type="InterPro" id="IPR000299">
    <property type="entry name" value="FERM_domain"/>
</dbReference>
<dbReference type="InterPro" id="IPR019749">
    <property type="entry name" value="Band_41_domain"/>
</dbReference>
<dbReference type="SMART" id="SM00295">
    <property type="entry name" value="B41"/>
    <property type="match status" value="1"/>
</dbReference>
<dbReference type="InterPro" id="IPR003595">
    <property type="entry name" value="Tyr_Pase_cat"/>
</dbReference>
<dbReference type="GO" id="GO:0005634">
    <property type="term" value="C:nucleus"/>
    <property type="evidence" value="ECO:0007669"/>
    <property type="project" value="UniProtKB-SubCell"/>
</dbReference>
<dbReference type="SMART" id="SM00750">
    <property type="entry name" value="KIND"/>
    <property type="match status" value="1"/>
</dbReference>
<dbReference type="PANTHER" id="PTHR46900">
    <property type="entry name" value="TYROSINE-PROTEIN PHOSPHATASE NON-RECEPTOR TYPE 13"/>
    <property type="match status" value="1"/>
</dbReference>
<dbReference type="FunFam" id="2.30.29.30:FF:000107">
    <property type="entry name" value="Tyrosine-protein phosphatase non-receptor type 13"/>
    <property type="match status" value="1"/>
</dbReference>
<dbReference type="SMART" id="SM00404">
    <property type="entry name" value="PTPc_motif"/>
    <property type="match status" value="1"/>
</dbReference>
<keyword evidence="23" id="KW-1185">Reference proteome</keyword>
<reference evidence="23" key="1">
    <citation type="submission" date="2019-10" db="EMBL/GenBank/DDBJ databases">
        <title>Corvus moneduloides (New Caledonian crow) genome, bCorMon1, primary haplotype.</title>
        <authorList>
            <person name="Rutz C."/>
            <person name="Fungtammasan C."/>
            <person name="Mountcastle J."/>
            <person name="Formenti G."/>
            <person name="Chow W."/>
            <person name="Howe K."/>
            <person name="Steele M.P."/>
            <person name="Fernandes J."/>
            <person name="Gilbert M.T.P."/>
            <person name="Fedrigo O."/>
            <person name="Jarvis E.D."/>
            <person name="Gemmell N."/>
        </authorList>
    </citation>
    <scope>NUCLEOTIDE SEQUENCE [LARGE SCALE GENOMIC DNA]</scope>
</reference>
<evidence type="ECO:0000256" key="20">
    <source>
        <dbReference type="SAM" id="Coils"/>
    </source>
</evidence>
<comment type="subcellular location">
    <subcellularLocation>
        <location evidence="3">Cell projection</location>
        <location evidence="3">Lamellipodium</location>
    </subcellularLocation>
    <subcellularLocation>
        <location evidence="2 19">Cytoplasm</location>
        <location evidence="2 19">Cytoskeleton</location>
    </subcellularLocation>
    <subcellularLocation>
        <location evidence="1">Nucleus</location>
    </subcellularLocation>
</comment>
<dbReference type="FunFam" id="2.30.42.10:FF:000105">
    <property type="entry name" value="Tyrosine-protein phosphatase non-receptor type 13"/>
    <property type="match status" value="1"/>
</dbReference>
<dbReference type="CDD" id="cd14597">
    <property type="entry name" value="PTPc-N13"/>
    <property type="match status" value="1"/>
</dbReference>
<proteinExistence type="inferred from homology"/>
<dbReference type="SUPFAM" id="SSF50156">
    <property type="entry name" value="PDZ domain-like"/>
    <property type="match status" value="5"/>
</dbReference>
<dbReference type="InterPro" id="IPR036034">
    <property type="entry name" value="PDZ_sf"/>
</dbReference>
<comment type="function">
    <text evidence="19">Regulates negatively FAS-induced apoptosis and NGFR-mediated pro-apoptotic signaling.</text>
</comment>
<dbReference type="CDD" id="cd17195">
    <property type="entry name" value="FERM_F1_PTPN13"/>
    <property type="match status" value="1"/>
</dbReference>
<feature type="region of interest" description="Disordered" evidence="21">
    <location>
        <begin position="1150"/>
        <end position="1318"/>
    </location>
</feature>
<evidence type="ECO:0000256" key="3">
    <source>
        <dbReference type="ARBA" id="ARBA00004510"/>
    </source>
</evidence>
<evidence type="ECO:0000256" key="13">
    <source>
        <dbReference type="ARBA" id="ARBA00023242"/>
    </source>
</evidence>
<feature type="compositionally biased region" description="Low complexity" evidence="21">
    <location>
        <begin position="1244"/>
        <end position="1256"/>
    </location>
</feature>
<dbReference type="SUPFAM" id="SSF50729">
    <property type="entry name" value="PH domain-like"/>
    <property type="match status" value="1"/>
</dbReference>
<dbReference type="InterPro" id="IPR029071">
    <property type="entry name" value="Ubiquitin-like_domsf"/>
</dbReference>
<dbReference type="InterPro" id="IPR019748">
    <property type="entry name" value="FERM_central"/>
</dbReference>
<evidence type="ECO:0000256" key="12">
    <source>
        <dbReference type="ARBA" id="ARBA00023212"/>
    </source>
</evidence>
<evidence type="ECO:0000256" key="14">
    <source>
        <dbReference type="ARBA" id="ARBA00023273"/>
    </source>
</evidence>
<dbReference type="GO" id="GO:0005737">
    <property type="term" value="C:cytoplasm"/>
    <property type="evidence" value="ECO:0007669"/>
    <property type="project" value="UniProtKB-UniRule"/>
</dbReference>
<evidence type="ECO:0000256" key="8">
    <source>
        <dbReference type="ARBA" id="ARBA00022737"/>
    </source>
</evidence>
<evidence type="ECO:0000256" key="4">
    <source>
        <dbReference type="ARBA" id="ARBA00009649"/>
    </source>
</evidence>
<comment type="similarity">
    <text evidence="4 19">Belongs to the protein-tyrosine phosphatase family. Non-receptor class subfamily.</text>
</comment>
<keyword evidence="7" id="KW-0597">Phosphoprotein</keyword>
<feature type="compositionally biased region" description="Basic and acidic residues" evidence="21">
    <location>
        <begin position="919"/>
        <end position="933"/>
    </location>
</feature>
<feature type="coiled-coil region" evidence="20">
    <location>
        <begin position="442"/>
        <end position="469"/>
    </location>
</feature>
<evidence type="ECO:0000256" key="7">
    <source>
        <dbReference type="ARBA" id="ARBA00022553"/>
    </source>
</evidence>
<dbReference type="CDD" id="cd06697">
    <property type="entry name" value="PDZ5_PTPN13-like"/>
    <property type="match status" value="1"/>
</dbReference>
<feature type="region of interest" description="Disordered" evidence="21">
    <location>
        <begin position="982"/>
        <end position="1019"/>
    </location>
</feature>
<dbReference type="EC" id="3.1.3.48" evidence="5 19"/>
<dbReference type="PIRSF" id="PIRSF000933">
    <property type="entry name" value="Tyr-Ptase_nr13"/>
    <property type="match status" value="1"/>
</dbReference>
<dbReference type="InterPro" id="IPR052074">
    <property type="entry name" value="NonRcpt_TyrProt_Phosphatase"/>
</dbReference>
<dbReference type="Pfam" id="PF09380">
    <property type="entry name" value="FERM_C"/>
    <property type="match status" value="1"/>
</dbReference>
<feature type="region of interest" description="Disordered" evidence="21">
    <location>
        <begin position="1569"/>
        <end position="1621"/>
    </location>
</feature>
<keyword evidence="14" id="KW-0966">Cell projection</keyword>
<dbReference type="CDD" id="cd06695">
    <property type="entry name" value="PDZ3_PTPN13_FRMPD2-like"/>
    <property type="match status" value="1"/>
</dbReference>
<evidence type="ECO:0000256" key="9">
    <source>
        <dbReference type="ARBA" id="ARBA00022801"/>
    </source>
</evidence>
<organism evidence="22 23">
    <name type="scientific">Corvus moneduloides</name>
    <name type="common">New Caledonian crow</name>
    <dbReference type="NCBI Taxonomy" id="1196302"/>
    <lineage>
        <taxon>Eukaryota</taxon>
        <taxon>Metazoa</taxon>
        <taxon>Chordata</taxon>
        <taxon>Craniata</taxon>
        <taxon>Vertebrata</taxon>
        <taxon>Euteleostomi</taxon>
        <taxon>Archelosauria</taxon>
        <taxon>Archosauria</taxon>
        <taxon>Dinosauria</taxon>
        <taxon>Saurischia</taxon>
        <taxon>Theropoda</taxon>
        <taxon>Coelurosauria</taxon>
        <taxon>Aves</taxon>
        <taxon>Neognathae</taxon>
        <taxon>Neoaves</taxon>
        <taxon>Telluraves</taxon>
        <taxon>Australaves</taxon>
        <taxon>Passeriformes</taxon>
        <taxon>Corvoidea</taxon>
        <taxon>Corvidae</taxon>
        <taxon>Corvus</taxon>
    </lineage>
</organism>
<dbReference type="InterPro" id="IPR018979">
    <property type="entry name" value="FERM_N"/>
</dbReference>
<dbReference type="GO" id="GO:0036312">
    <property type="term" value="F:phosphatidylinositol 3-kinase regulatory subunit binding"/>
    <property type="evidence" value="ECO:0007669"/>
    <property type="project" value="TreeGrafter"/>
</dbReference>
<evidence type="ECO:0000256" key="2">
    <source>
        <dbReference type="ARBA" id="ARBA00004245"/>
    </source>
</evidence>
<dbReference type="SMART" id="SM01196">
    <property type="entry name" value="FERM_C"/>
    <property type="match status" value="1"/>
</dbReference>
<dbReference type="FunFam" id="2.30.42.10:FF:000174">
    <property type="entry name" value="Tyrosine-protein phosphatase non-receptor type 13"/>
    <property type="match status" value="1"/>
</dbReference>
<keyword evidence="12 19" id="KW-0206">Cytoskeleton</keyword>
<dbReference type="Gene3D" id="3.10.20.90">
    <property type="entry name" value="Phosphatidylinositol 3-kinase Catalytic Subunit, Chain A, domain 1"/>
    <property type="match status" value="1"/>
</dbReference>
<dbReference type="InterPro" id="IPR012153">
    <property type="entry name" value="PTPN13"/>
</dbReference>
<dbReference type="InterPro" id="IPR018980">
    <property type="entry name" value="FERM_PH-like_C"/>
</dbReference>
<dbReference type="PROSITE" id="PS51377">
    <property type="entry name" value="KIND"/>
    <property type="match status" value="1"/>
</dbReference>
<dbReference type="PROSITE" id="PS50055">
    <property type="entry name" value="TYR_PHOSPHATASE_PTP"/>
    <property type="match status" value="1"/>
</dbReference>
<dbReference type="PROSITE" id="PS50057">
    <property type="entry name" value="FERM_3"/>
    <property type="match status" value="1"/>
</dbReference>
<dbReference type="GO" id="GO:0004725">
    <property type="term" value="F:protein tyrosine phosphatase activity"/>
    <property type="evidence" value="ECO:0007669"/>
    <property type="project" value="UniProtKB-UniRule"/>
</dbReference>
<dbReference type="PRINTS" id="PR00700">
    <property type="entry name" value="PRTYPHPHTASE"/>
</dbReference>
<keyword evidence="10 19" id="KW-0904">Protein phosphatase</keyword>
<dbReference type="FunFam" id="1.20.80.10:FF:000011">
    <property type="entry name" value="Tyrosine-protein phosphatase non-receptor type 13"/>
    <property type="match status" value="1"/>
</dbReference>
<dbReference type="FunFam" id="2.30.42.10:FF:000084">
    <property type="entry name" value="Tyrosine-protein phosphatase non-receptor type 13"/>
    <property type="match status" value="1"/>
</dbReference>
<dbReference type="InterPro" id="IPR000387">
    <property type="entry name" value="Tyr_Pase_dom"/>
</dbReference>
<dbReference type="InterPro" id="IPR011993">
    <property type="entry name" value="PH-like_dom_sf"/>
</dbReference>
<feature type="compositionally biased region" description="Basic and acidic residues" evidence="21">
    <location>
        <begin position="1604"/>
        <end position="1617"/>
    </location>
</feature>
<dbReference type="Gene3D" id="1.10.510.10">
    <property type="entry name" value="Transferase(Phosphotransferase) domain 1"/>
    <property type="match status" value="1"/>
</dbReference>
<dbReference type="InterPro" id="IPR000242">
    <property type="entry name" value="PTP_cat"/>
</dbReference>
<dbReference type="GO" id="GO:0030027">
    <property type="term" value="C:lamellipodium"/>
    <property type="evidence" value="ECO:0007669"/>
    <property type="project" value="UniProtKB-SubCell"/>
</dbReference>
<sequence>MHVSLAEALEVRGGPLQEEEIWAILNQSAESLQELFRKADPAALGFIISPWSLLLLPSGSVSFTDENVSQQDLRAFTAPEVLQNHSLSSLSDVEKVHIYSLGMALFWGADHEVPQSQPIKLGDHLNSILLGMCEDVIYARVSVRTVLDACSAHIRNSNCAPSFSYVKQLVRLVLGSLSGMDQLSCNGDRKLQPDRSQAIRERLRGKGLPTGKCFIAALWKTKAHFSQQTTLNKGLSKSMGFLSIRGTQDEEEFFQGISADYSSGQEDAFCPHRCKTSELEKKCHLHTDVPPKRKIWASSTDLLCTTDKAAERDHAGGSHRHSHQCETFTVRTSTTARNKEARYSDGSIALDVFGPQKLDQTRHMPETSASAAISSAFDRIRERQKKLQLLREAMNVEEPLRRYKSYHSDVYSTSSESPSVISSEPDFRQGKTYHEAPFEGKLISQEVMLKRQEEEMVQLQARMALRQSRPNLYPGDAIRSSVLDITRDPLREIALETAMTQRKLRNFFGPEFVKMTIEPFISLDLPKSILTKKGKNDDTRRKVNVMLLSGQKLELTCDTKTICKDVFDMVVAHIGLVEHHFFGLATLRDNEFFFVDPDIKLSKVAPEGWKEEPKKKNKPPVNFTLFFRIKFFVDDVSLIQHTLTCHQYYLQLRKDILEDRMHCDDETALLLASLALQAEYGDYQAEVHGLSYFRLEHYVPARVMEKLDLSYIKEELPKLHSTYVGASEKETELEFLKLCQRLTEYGVHLHHVLPEKRSQTGILLGVCCKGVVIFEVHNGARTPVLRFPWRETKKISFSKKKITLQNTSDGIKHAFQTDNSKTCQYLLHLCSSQHKFQLQMRTRQSNQDTQDIERASFRSLNLHADSVKGFNMGRAISTGSLASSTLNRLAVRPLSVQAEILKRLSCSELSLFQPLPGSTRDKNEKTPWEERPRVMSKSFHDLSQSHISVYPPRKNVITTLDSSPKKIEDIMGRVFQQMPKFDNGSAAGALKPSNSKSHAGLSRSPERKKNESDSSSIEDTGQAYVVGVSMNTSENLLSSAALKETDSLQTTQNRVATPEREITLVNLKKDEKFGLGFQIVGGEKTGKLDLGIFIHSVIPGGPADLEGTLKPGHRLISINSTSLEGVSHHAALEILDSAPEDVTLVISQPKDKLSKASSNTAHISNGARGYLRRPSSVQDNEAESSSEEHNRSRGHQRPVSGSLSGLSGGKRDGSTSSQDSRTESASLSQSQPAGFFGKRPSGRAQQDAQQYSDSQAGGSKVIEKRRSSSDSTRAKNKRPGVVEPLEYSDRGDSDMDEATYSGSQEQQPAKKDSSSWNTANKVNSKKVSATLLKPGDIFEVELAKKDNGLGISVTVLFDKVFRCFLFFSTPSDRVLSVNGISLEGATHKQAVETLRNTGQVVHLLLEKGQLSGAKAHAPVTPQCTLPNQVGQCEQKEKPATESTNAKDYSFVTADNTFEVKLLKNSSGLGFSFCREDNLTPEQLGSTIVRVKKLFPGQPAAESGQIEIGDVILKVNGASLKGLSQQEVISALRGTSPEVSLLLCRPPSGILPDIDPSLLTPIHSPQQVFPEVSREVSGPSNGEQGDSSDENETTDLSKKRLKSPSRRDSYSDSSRSGDEEVMDSAAQVGLGWSSALYQSSGEAEAQAQSQYEAHPGQKDAVRTILYPDQEAPGKAELEDSDLPLDLPVIPTCRTVPDVTTSILINDCYATPVSELTSQLGEIDSLLTQLEKNAEEYEPEVELRVTLTKSEKGSLGFTVTKGNDNVGCYIHDIVQDPAKSDGRLRPGDRLIKVNDIDVTNMSHTDAVSFLRAAPRTVRLVLGRVLELPKMPVLPHLLPDITLMCHKEELGLSLSGGHDSLYQVVYISDILPKSVAAREESLHVLDIIHYINGVSTQGMTLKEAKRMLETYLPTVVLKATRYLEIMPWVCPFNLVLPNHPILGKLVILYYLSSGTEVPDDEYYDEDDHNEVVQYLLDVVDEEAQNLLNRINATSGAQKMNGKVTEDKSEDTDCDGSSLPEDFSEVGWQEAGRCSFNLSPPQPSLSQADEDEITWGSDELPIESVSQERVNKDFPLVTNEEISALPTVNVLPGGKYSGAKLKSVIRMLRGLLEQGVPSKEIENLQELKPLDQCLVGQAKENRRKNRYKNILPYDTTRVPLGIEGGYINASFIHMPVGNEEFVYIACQGPLPTTVADFWQMVWEQNCTVIAMMTQEVEGEKIKCQRYWPDVLNKTTMINDRLRLALVRLQQLKGFIIRVLELEEIQTGEVRHISHLNFIAWPDHDTPSQPDDLLTFISYMRHVHKSGPIITHCSAGIGRSGTLICIDVVLGLISRDLDFDISDLVRTMRLQRHGMVQTEDQYIFCYQVVLYVLNHLQHEEQQRDK</sequence>
<name>A0A8U7MII7_CORMO</name>
<evidence type="ECO:0000256" key="6">
    <source>
        <dbReference type="ARBA" id="ARBA00022490"/>
    </source>
</evidence>
<evidence type="ECO:0000256" key="21">
    <source>
        <dbReference type="SAM" id="MobiDB-lite"/>
    </source>
</evidence>
<dbReference type="SMART" id="SM00194">
    <property type="entry name" value="PTPc"/>
    <property type="match status" value="1"/>
</dbReference>
<keyword evidence="11 20" id="KW-0175">Coiled coil</keyword>
<accession>A0A8U7MII7</accession>
<evidence type="ECO:0000256" key="16">
    <source>
        <dbReference type="ARBA" id="ARBA00058792"/>
    </source>
</evidence>
<evidence type="ECO:0000313" key="23">
    <source>
        <dbReference type="Proteomes" id="UP000694553"/>
    </source>
</evidence>
<comment type="function">
    <text evidence="16">Tyrosine phosphatase which negatively regulates FAS-induced apoptosis and NGFR-mediated pro-apoptotic signaling. May regulate phosphoinositide 3-kinase (PI3K) signaling through dephosphorylation of PIK3R2.</text>
</comment>
<dbReference type="Pfam" id="PF09379">
    <property type="entry name" value="FERM_N"/>
    <property type="match status" value="1"/>
</dbReference>
<evidence type="ECO:0000256" key="18">
    <source>
        <dbReference type="ARBA" id="ARBA00072465"/>
    </source>
</evidence>
<evidence type="ECO:0000256" key="10">
    <source>
        <dbReference type="ARBA" id="ARBA00022912"/>
    </source>
</evidence>
<keyword evidence="6 19" id="KW-0963">Cytoplasm</keyword>
<dbReference type="Pfam" id="PF00595">
    <property type="entry name" value="PDZ"/>
    <property type="match status" value="4"/>
</dbReference>
<dbReference type="PROSITE" id="PS50106">
    <property type="entry name" value="PDZ"/>
    <property type="match status" value="5"/>
</dbReference>
<dbReference type="InterPro" id="IPR035963">
    <property type="entry name" value="FERM_2"/>
</dbReference>
<dbReference type="Pfam" id="PF16599">
    <property type="entry name" value="PTN13_u3"/>
    <property type="match status" value="1"/>
</dbReference>
<dbReference type="Gene3D" id="1.20.80.10">
    <property type="match status" value="1"/>
</dbReference>
<dbReference type="CDD" id="cd23072">
    <property type="entry name" value="PDZ1_PTPN13-like"/>
    <property type="match status" value="1"/>
</dbReference>
<dbReference type="SUPFAM" id="SSF52799">
    <property type="entry name" value="(Phosphotyrosine protein) phosphatases II"/>
    <property type="match status" value="1"/>
</dbReference>
<keyword evidence="9 19" id="KW-0378">Hydrolase</keyword>
<dbReference type="Proteomes" id="UP000694553">
    <property type="component" value="Unassembled WGS sequence"/>
</dbReference>
<feature type="region of interest" description="Disordered" evidence="21">
    <location>
        <begin position="915"/>
        <end position="935"/>
    </location>
</feature>
<dbReference type="InterPro" id="IPR011019">
    <property type="entry name" value="KIND_dom"/>
</dbReference>
<dbReference type="PROSITE" id="PS50056">
    <property type="entry name" value="TYR_PHOSPHATASE_2"/>
    <property type="match status" value="1"/>
</dbReference>
<dbReference type="Gene3D" id="2.30.42.10">
    <property type="match status" value="5"/>
</dbReference>